<comment type="caution">
    <text evidence="2">The sequence shown here is derived from an EMBL/GenBank/DDBJ whole genome shotgun (WGS) entry which is preliminary data.</text>
</comment>
<feature type="region of interest" description="Disordered" evidence="1">
    <location>
        <begin position="118"/>
        <end position="169"/>
    </location>
</feature>
<feature type="compositionally biased region" description="Low complexity" evidence="1">
    <location>
        <begin position="229"/>
        <end position="292"/>
    </location>
</feature>
<proteinExistence type="predicted"/>
<evidence type="ECO:0000256" key="1">
    <source>
        <dbReference type="SAM" id="MobiDB-lite"/>
    </source>
</evidence>
<feature type="compositionally biased region" description="Low complexity" evidence="1">
    <location>
        <begin position="207"/>
        <end position="220"/>
    </location>
</feature>
<feature type="compositionally biased region" description="Low complexity" evidence="1">
    <location>
        <begin position="191"/>
        <end position="200"/>
    </location>
</feature>
<accession>A0A4R4VHX8</accession>
<dbReference type="RefSeq" id="WP_132597659.1">
    <property type="nucleotide sequence ID" value="NZ_SMKO01000072.1"/>
</dbReference>
<dbReference type="Proteomes" id="UP000295258">
    <property type="component" value="Unassembled WGS sequence"/>
</dbReference>
<feature type="compositionally biased region" description="Low complexity" evidence="1">
    <location>
        <begin position="633"/>
        <end position="668"/>
    </location>
</feature>
<name>A0A4R4VHX8_9ACTN</name>
<protein>
    <submittedName>
        <fullName evidence="2">Uncharacterized protein</fullName>
    </submittedName>
</protein>
<feature type="compositionally biased region" description="Low complexity" evidence="1">
    <location>
        <begin position="314"/>
        <end position="327"/>
    </location>
</feature>
<gene>
    <name evidence="2" type="ORF">E1292_25080</name>
</gene>
<feature type="region of interest" description="Disordered" evidence="1">
    <location>
        <begin position="627"/>
        <end position="683"/>
    </location>
</feature>
<feature type="region of interest" description="Disordered" evidence="1">
    <location>
        <begin position="190"/>
        <end position="507"/>
    </location>
</feature>
<evidence type="ECO:0000313" key="3">
    <source>
        <dbReference type="Proteomes" id="UP000295258"/>
    </source>
</evidence>
<dbReference type="EMBL" id="SMKO01000072">
    <property type="protein sequence ID" value="TDD01814.1"/>
    <property type="molecule type" value="Genomic_DNA"/>
</dbReference>
<feature type="compositionally biased region" description="Low complexity" evidence="1">
    <location>
        <begin position="425"/>
        <end position="448"/>
    </location>
</feature>
<sequence>MPQVLAAIGPESLGELLTEIALEHWPAAAVGDVLPALHVLDPDEADEPAVAIALDRAGSWTGLLALTSRELVDQPFVQARPVLNTLFSAVLVRLARPRPEHPAPAAEAAATVGPILAPAPAAPETAHGSEPVAAGPEPARPAEEPSRRTRRREPASQAPAAEHPAEAGQPGAEHFVAAEQPGAERFHAADTADAADAADAAGERAAEAPAQFAAEASEAARVADHDAEAASAEQVAEPAAEAVSPDPAAEAVSAEPVQDPPAEAVSPEPVAEPPAEAVSPAGVAEPEAEAGGAAHGMESPGKGTDQQAAPHPENPLLEQPGQLQGEQARPADLPAERAEAQQAEVQQAQPEAQPSGQYPSVEGAPAAEAGQSWQPFGGRAESAADALAPGEDVLESFPEGPEPVSAAGQEPEHQRNAAPEPEPGVAATPQPEPEAAATPQPEPEAVAASQIDAAPEPGPRADAAPEPGPEGDVAPVSEAAAVEPRPVSEPAAVEPRPVAEAASGQEQPLPELIEAAFAGLDDKSWAVAQNRIFTDEPSAVDQLAKLFAVPPAEIAATEDELRARLGQWLASEEAAPYRAHLDDLVRTLGPAVPKEQLIGAADWHRVEIRALEVPAWQFVLATLAPQPQPQPQPQAAQAQQAQSAFGPQAASPPVGPPQFQAFAPVAPAGESNGDSADEAGQPYQPLKDVSQTRRCFRQPDGRWWLRIDVTAEQLAGGECALPTGFAAYLGLSPGESRTVRSAAGELTMTWHGKPVLESIERLLVDVGAREGGHLFLTLSDEGVLRARHLPVAAQGAERITKALRLVGYTAPGGTRDQAARVIATRIGMTGPVSLPDLLTRLRERGDRDLLALLD</sequence>
<feature type="compositionally biased region" description="Low complexity" evidence="1">
    <location>
        <begin position="340"/>
        <end position="354"/>
    </location>
</feature>
<reference evidence="2 3" key="1">
    <citation type="submission" date="2019-03" db="EMBL/GenBank/DDBJ databases">
        <title>Draft genome sequences of novel Actinobacteria.</title>
        <authorList>
            <person name="Sahin N."/>
            <person name="Ay H."/>
            <person name="Saygin H."/>
        </authorList>
    </citation>
    <scope>NUCLEOTIDE SEQUENCE [LARGE SCALE GENOMIC DNA]</scope>
    <source>
        <strain evidence="2 3">KC310</strain>
    </source>
</reference>
<organism evidence="2 3">
    <name type="scientific">Nonomuraea deserti</name>
    <dbReference type="NCBI Taxonomy" id="1848322"/>
    <lineage>
        <taxon>Bacteria</taxon>
        <taxon>Bacillati</taxon>
        <taxon>Actinomycetota</taxon>
        <taxon>Actinomycetes</taxon>
        <taxon>Streptosporangiales</taxon>
        <taxon>Streptosporangiaceae</taxon>
        <taxon>Nonomuraea</taxon>
    </lineage>
</organism>
<keyword evidence="3" id="KW-1185">Reference proteome</keyword>
<dbReference type="AlphaFoldDB" id="A0A4R4VHX8"/>
<feature type="compositionally biased region" description="Low complexity" evidence="1">
    <location>
        <begin position="473"/>
        <end position="503"/>
    </location>
</feature>
<evidence type="ECO:0000313" key="2">
    <source>
        <dbReference type="EMBL" id="TDD01814.1"/>
    </source>
</evidence>